<gene>
    <name evidence="1" type="ORF">HUJ06_025271</name>
</gene>
<dbReference type="AlphaFoldDB" id="A0A822Y2C6"/>
<reference evidence="1 2" key="1">
    <citation type="journal article" date="2020" name="Mol. Biol. Evol.">
        <title>Distinct Expression and Methylation Patterns for Genes with Different Fates following a Single Whole-Genome Duplication in Flowering Plants.</title>
        <authorList>
            <person name="Shi T."/>
            <person name="Rahmani R.S."/>
            <person name="Gugger P.F."/>
            <person name="Wang M."/>
            <person name="Li H."/>
            <person name="Zhang Y."/>
            <person name="Li Z."/>
            <person name="Wang Q."/>
            <person name="Van de Peer Y."/>
            <person name="Marchal K."/>
            <person name="Chen J."/>
        </authorList>
    </citation>
    <scope>NUCLEOTIDE SEQUENCE [LARGE SCALE GENOMIC DNA]</scope>
    <source>
        <tissue evidence="1">Leaf</tissue>
    </source>
</reference>
<accession>A0A822Y2C6</accession>
<name>A0A822Y2C6_NELNU</name>
<dbReference type="Proteomes" id="UP000607653">
    <property type="component" value="Unassembled WGS sequence"/>
</dbReference>
<dbReference type="EMBL" id="DUZY01000001">
    <property type="protein sequence ID" value="DAD23808.1"/>
    <property type="molecule type" value="Genomic_DNA"/>
</dbReference>
<keyword evidence="2" id="KW-1185">Reference proteome</keyword>
<evidence type="ECO:0000313" key="1">
    <source>
        <dbReference type="EMBL" id="DAD23808.1"/>
    </source>
</evidence>
<comment type="caution">
    <text evidence="1">The sequence shown here is derived from an EMBL/GenBank/DDBJ whole genome shotgun (WGS) entry which is preliminary data.</text>
</comment>
<sequence length="50" mass="5214">MGKIGVVRVSEREGRKFGETGMGADLLKSLGMCGLETKTATALAPTPYQG</sequence>
<proteinExistence type="predicted"/>
<organism evidence="1 2">
    <name type="scientific">Nelumbo nucifera</name>
    <name type="common">Sacred lotus</name>
    <dbReference type="NCBI Taxonomy" id="4432"/>
    <lineage>
        <taxon>Eukaryota</taxon>
        <taxon>Viridiplantae</taxon>
        <taxon>Streptophyta</taxon>
        <taxon>Embryophyta</taxon>
        <taxon>Tracheophyta</taxon>
        <taxon>Spermatophyta</taxon>
        <taxon>Magnoliopsida</taxon>
        <taxon>Proteales</taxon>
        <taxon>Nelumbonaceae</taxon>
        <taxon>Nelumbo</taxon>
    </lineage>
</organism>
<evidence type="ECO:0000313" key="2">
    <source>
        <dbReference type="Proteomes" id="UP000607653"/>
    </source>
</evidence>
<protein>
    <submittedName>
        <fullName evidence="1">Uncharacterized protein</fullName>
    </submittedName>
</protein>